<evidence type="ECO:0000256" key="1">
    <source>
        <dbReference type="SAM" id="MobiDB-lite"/>
    </source>
</evidence>
<organism evidence="2 3">
    <name type="scientific">Zancudomyces culisetae</name>
    <name type="common">Gut fungus</name>
    <name type="synonym">Smittium culisetae</name>
    <dbReference type="NCBI Taxonomy" id="1213189"/>
    <lineage>
        <taxon>Eukaryota</taxon>
        <taxon>Fungi</taxon>
        <taxon>Fungi incertae sedis</taxon>
        <taxon>Zoopagomycota</taxon>
        <taxon>Kickxellomycotina</taxon>
        <taxon>Harpellomycetes</taxon>
        <taxon>Harpellales</taxon>
        <taxon>Legeriomycetaceae</taxon>
        <taxon>Zancudomyces</taxon>
    </lineage>
</organism>
<evidence type="ECO:0000313" key="2">
    <source>
        <dbReference type="EMBL" id="OMH83342.1"/>
    </source>
</evidence>
<dbReference type="AlphaFoldDB" id="A0A1R1PR43"/>
<accession>A0A1R1PR43</accession>
<reference evidence="3" key="1">
    <citation type="submission" date="2017-01" db="EMBL/GenBank/DDBJ databases">
        <authorList>
            <person name="Wang Y."/>
            <person name="White M."/>
            <person name="Kvist S."/>
            <person name="Moncalvo J.-M."/>
        </authorList>
    </citation>
    <scope>NUCLEOTIDE SEQUENCE [LARGE SCALE GENOMIC DNA]</scope>
    <source>
        <strain evidence="3">COL-18-3</strain>
    </source>
</reference>
<feature type="non-terminal residue" evidence="2">
    <location>
        <position position="105"/>
    </location>
</feature>
<protein>
    <submittedName>
        <fullName evidence="2">Uncharacterized protein</fullName>
    </submittedName>
</protein>
<dbReference type="EMBL" id="LSSK01000437">
    <property type="protein sequence ID" value="OMH83342.1"/>
    <property type="molecule type" value="Genomic_DNA"/>
</dbReference>
<dbReference type="Proteomes" id="UP000188320">
    <property type="component" value="Unassembled WGS sequence"/>
</dbReference>
<evidence type="ECO:0000313" key="3">
    <source>
        <dbReference type="Proteomes" id="UP000188320"/>
    </source>
</evidence>
<comment type="caution">
    <text evidence="2">The sequence shown here is derived from an EMBL/GenBank/DDBJ whole genome shotgun (WGS) entry which is preliminary data.</text>
</comment>
<feature type="compositionally biased region" description="Gly residues" evidence="1">
    <location>
        <begin position="15"/>
        <end position="25"/>
    </location>
</feature>
<feature type="region of interest" description="Disordered" evidence="1">
    <location>
        <begin position="1"/>
        <end position="27"/>
    </location>
</feature>
<keyword evidence="3" id="KW-1185">Reference proteome</keyword>
<name>A0A1R1PR43_ZANCU</name>
<gene>
    <name evidence="2" type="ORF">AX774_g3151</name>
</gene>
<sequence>MEDRGINNSTSSIGILGGEQEGNGGKEATLICPRCRKKIEDKTEGSEFLFGVVKHTECGVGGVNTRAIDAGDIASTLPESADASSVEGGVEGRDRVWVVGVDSAT</sequence>
<feature type="compositionally biased region" description="Polar residues" evidence="1">
    <location>
        <begin position="1"/>
        <end position="13"/>
    </location>
</feature>
<proteinExistence type="predicted"/>